<proteinExistence type="predicted"/>
<dbReference type="Proteomes" id="UP000004483">
    <property type="component" value="Unassembled WGS sequence"/>
</dbReference>
<accession>C2EWE9</accession>
<protein>
    <submittedName>
        <fullName evidence="1">Coat protein</fullName>
    </submittedName>
</protein>
<reference evidence="1 2" key="1">
    <citation type="submission" date="2009-01" db="EMBL/GenBank/DDBJ databases">
        <authorList>
            <person name="Qin X."/>
            <person name="Bachman B."/>
            <person name="Battles P."/>
            <person name="Bell A."/>
            <person name="Bess C."/>
            <person name="Bickham C."/>
            <person name="Chaboub L."/>
            <person name="Chen D."/>
            <person name="Coyle M."/>
            <person name="Deiros D.R."/>
            <person name="Dinh H."/>
            <person name="Forbes L."/>
            <person name="Fowler G."/>
            <person name="Francisco L."/>
            <person name="Fu Q."/>
            <person name="Gubbala S."/>
            <person name="Hale W."/>
            <person name="Han Y."/>
            <person name="Hemphill L."/>
            <person name="Highlander S.K."/>
            <person name="Hirani K."/>
            <person name="Hogues M."/>
            <person name="Jackson L."/>
            <person name="Jakkamsetti A."/>
            <person name="Javaid M."/>
            <person name="Jiang H."/>
            <person name="Korchina V."/>
            <person name="Kovar C."/>
            <person name="Lara F."/>
            <person name="Lee S."/>
            <person name="Mata R."/>
            <person name="Mathew T."/>
            <person name="Moen C."/>
            <person name="Morales K."/>
            <person name="Munidasa M."/>
            <person name="Nazareth L."/>
            <person name="Ngo R."/>
            <person name="Nguyen L."/>
            <person name="Okwuonu G."/>
            <person name="Ongeri F."/>
            <person name="Patil S."/>
            <person name="Petrosino J."/>
            <person name="Pham C."/>
            <person name="Pham P."/>
            <person name="Pu L.-L."/>
            <person name="Puazo M."/>
            <person name="Raj R."/>
            <person name="Reid J."/>
            <person name="Rouhana J."/>
            <person name="Saada N."/>
            <person name="Shang Y."/>
            <person name="Simmons D."/>
            <person name="Thornton R."/>
            <person name="Warren J."/>
            <person name="Weissenberger G."/>
            <person name="Zhang J."/>
            <person name="Zhang L."/>
            <person name="Zhou C."/>
            <person name="Zhu D."/>
            <person name="Muzny D."/>
            <person name="Worley K."/>
            <person name="Gibbs R."/>
        </authorList>
    </citation>
    <scope>NUCLEOTIDE SEQUENCE [LARGE SCALE GENOMIC DNA]</scope>
    <source>
        <strain evidence="1 2">ATCC 49540</strain>
    </source>
</reference>
<organism evidence="1 2">
    <name type="scientific">Limosilactobacillus vaginalis DSM 5837 = ATCC 49540</name>
    <dbReference type="NCBI Taxonomy" id="1423814"/>
    <lineage>
        <taxon>Bacteria</taxon>
        <taxon>Bacillati</taxon>
        <taxon>Bacillota</taxon>
        <taxon>Bacilli</taxon>
        <taxon>Lactobacillales</taxon>
        <taxon>Lactobacillaceae</taxon>
        <taxon>Limosilactobacillus</taxon>
    </lineage>
</organism>
<evidence type="ECO:0000313" key="1">
    <source>
        <dbReference type="EMBL" id="EEJ39785.1"/>
    </source>
</evidence>
<gene>
    <name evidence="1" type="ORF">HMPREF0549_1785</name>
</gene>
<keyword evidence="1" id="KW-0946">Virion</keyword>
<dbReference type="RefSeq" id="WP_003717405.1">
    <property type="nucleotide sequence ID" value="NZ_AZGL01000003.1"/>
</dbReference>
<dbReference type="STRING" id="1423814.HMPREF0549_1785"/>
<dbReference type="AlphaFoldDB" id="C2EWE9"/>
<dbReference type="OrthoDB" id="6440753at2"/>
<keyword evidence="1" id="KW-0167">Capsid protein</keyword>
<dbReference type="EMBL" id="ACGV01000193">
    <property type="protein sequence ID" value="EEJ39785.1"/>
    <property type="molecule type" value="Genomic_DNA"/>
</dbReference>
<dbReference type="HOGENOM" id="CLU_066432_0_0_9"/>
<dbReference type="PATRIC" id="fig|1423814.6.peg.846"/>
<name>C2EWE9_9LACO</name>
<dbReference type="eggNOG" id="ENOG502Z97E">
    <property type="taxonomic scope" value="Bacteria"/>
</dbReference>
<evidence type="ECO:0000313" key="2">
    <source>
        <dbReference type="Proteomes" id="UP000004483"/>
    </source>
</evidence>
<comment type="caution">
    <text evidence="1">The sequence shown here is derived from an EMBL/GenBank/DDBJ whole genome shotgun (WGS) entry which is preliminary data.</text>
</comment>
<sequence length="339" mass="36735">MADKFTSLADMIVPEVFANYVMNLSTKTNRLIQSGILTNDPSLGGQLLAPGDFVNMPFINDIADADDPQPWTDTNDIEVEGLTSGKQLAFKFRQAKAFGYTDISSLVSGAPVQQVIAQRFAPYWNFQDQKILNHILKGVFSNTDIATAKSFTDTDTFGPKGFLAAIGRLGDLQDSTFNKIAVNSATYAEMKAQQMIETVQPANAVTPINTYNGMTIVVDDDLPITDDGVSTSYVFGNGSVGYSVASPSDAVETERQARTQGGRTNVINRRVVTTHVLGTSVAKSFVPAGQTVTYAELEKGDTWASIVDPRNIKIVQYNAKLDKEFIPAKPAQKEPTVGK</sequence>